<protein>
    <submittedName>
        <fullName evidence="2">Uncharacterized protein</fullName>
    </submittedName>
</protein>
<keyword evidence="3" id="KW-1185">Reference proteome</keyword>
<dbReference type="Proteomes" id="UP000235388">
    <property type="component" value="Unassembled WGS sequence"/>
</dbReference>
<organism evidence="2 3">
    <name type="scientific">Puccinia coronata f. sp. avenae</name>
    <dbReference type="NCBI Taxonomy" id="200324"/>
    <lineage>
        <taxon>Eukaryota</taxon>
        <taxon>Fungi</taxon>
        <taxon>Dikarya</taxon>
        <taxon>Basidiomycota</taxon>
        <taxon>Pucciniomycotina</taxon>
        <taxon>Pucciniomycetes</taxon>
        <taxon>Pucciniales</taxon>
        <taxon>Pucciniaceae</taxon>
        <taxon>Puccinia</taxon>
    </lineage>
</organism>
<evidence type="ECO:0000313" key="2">
    <source>
        <dbReference type="EMBL" id="PLW54543.1"/>
    </source>
</evidence>
<dbReference type="EMBL" id="PGCJ01000044">
    <property type="protein sequence ID" value="PLW54543.1"/>
    <property type="molecule type" value="Genomic_DNA"/>
</dbReference>
<evidence type="ECO:0000313" key="3">
    <source>
        <dbReference type="Proteomes" id="UP000235388"/>
    </source>
</evidence>
<reference evidence="2 3" key="1">
    <citation type="submission" date="2017-11" db="EMBL/GenBank/DDBJ databases">
        <title>De novo assembly and phasing of dikaryotic genomes from two isolates of Puccinia coronata f. sp. avenae, the causal agent of oat crown rust.</title>
        <authorList>
            <person name="Miller M.E."/>
            <person name="Zhang Y."/>
            <person name="Omidvar V."/>
            <person name="Sperschneider J."/>
            <person name="Schwessinger B."/>
            <person name="Raley C."/>
            <person name="Palmer J.M."/>
            <person name="Garnica D."/>
            <person name="Upadhyaya N."/>
            <person name="Rathjen J."/>
            <person name="Taylor J.M."/>
            <person name="Park R.F."/>
            <person name="Dodds P.N."/>
            <person name="Hirsch C.D."/>
            <person name="Kianian S.F."/>
            <person name="Figueroa M."/>
        </authorList>
    </citation>
    <scope>NUCLEOTIDE SEQUENCE [LARGE SCALE GENOMIC DNA]</scope>
    <source>
        <strain evidence="2">12NC29</strain>
    </source>
</reference>
<evidence type="ECO:0000256" key="1">
    <source>
        <dbReference type="SAM" id="MobiDB-lite"/>
    </source>
</evidence>
<comment type="caution">
    <text evidence="2">The sequence shown here is derived from an EMBL/GenBank/DDBJ whole genome shotgun (WGS) entry which is preliminary data.</text>
</comment>
<proteinExistence type="predicted"/>
<feature type="compositionally biased region" description="Pro residues" evidence="1">
    <location>
        <begin position="71"/>
        <end position="82"/>
    </location>
</feature>
<accession>A0A2N5VX30</accession>
<gene>
    <name evidence="2" type="ORF">PCANC_04211</name>
</gene>
<feature type="region of interest" description="Disordered" evidence="1">
    <location>
        <begin position="47"/>
        <end position="119"/>
    </location>
</feature>
<sequence>MFQTRNARRDVSIWNITRISPPLPLPCTNCRGSTNLIPAHQSFLKKNIPPPTILPSLPKRPIASSSTTPLPSDPPSTPLPPDMPDDKGNDPPLSRSGTNTFPPSPTGTSPPTFHTTDGTPLPSQRVVFWRLGPTALLSSDNTQSPLPTGFLFQVGYAPDHLDLLPLWIWAKSSPAGKFHVSGSFNPYGDLNGIPFTIMALQLDVEEARIKQYISGLNPRIIAQAMSKEWRGANNLGARMDLATKAAAQLNLLSLLPCNTASHSWHRPLSLAPPPGLSFPPSQQAQLPQDPNAMEINATAPTAPFTHTVSLDCPNPGVTWEQREAFVAKHKPNSSAFVAAVKVDSLPQSPSAPLTCCPPKASTVTFGEDSTKGQVDPEAPILGNFQGFDKNYAEFEEALCAVFDVPIATVHVCLDCSKKGQLIVPVLFKGPNGVWALANILVDTGAMANFFSKEFIRCHVLPLWSQKHPICCVGFDGKEEVGGLVTQDWAGVI</sequence>
<feature type="compositionally biased region" description="Low complexity" evidence="1">
    <location>
        <begin position="97"/>
        <end position="116"/>
    </location>
</feature>
<dbReference type="OrthoDB" id="1750432at2759"/>
<dbReference type="AlphaFoldDB" id="A0A2N5VX30"/>
<name>A0A2N5VX30_9BASI</name>